<feature type="transmembrane region" description="Helical" evidence="1">
    <location>
        <begin position="388"/>
        <end position="408"/>
    </location>
</feature>
<proteinExistence type="predicted"/>
<keyword evidence="1" id="KW-0472">Membrane</keyword>
<feature type="transmembrane region" description="Helical" evidence="1">
    <location>
        <begin position="107"/>
        <end position="130"/>
    </location>
</feature>
<feature type="transmembrane region" description="Helical" evidence="1">
    <location>
        <begin position="252"/>
        <end position="278"/>
    </location>
</feature>
<feature type="transmembrane region" description="Helical" evidence="1">
    <location>
        <begin position="28"/>
        <end position="47"/>
    </location>
</feature>
<feature type="transmembrane region" description="Helical" evidence="1">
    <location>
        <begin position="190"/>
        <end position="210"/>
    </location>
</feature>
<dbReference type="AlphaFoldDB" id="A0A223S267"/>
<reference evidence="2 3" key="1">
    <citation type="submission" date="2017-08" db="EMBL/GenBank/DDBJ databases">
        <title>The complete genome sequence of Nocardiopsis gilva YIM 90087.</title>
        <authorList>
            <person name="Yin M."/>
            <person name="Tang S."/>
        </authorList>
    </citation>
    <scope>NUCLEOTIDE SEQUENCE [LARGE SCALE GENOMIC DNA]</scope>
    <source>
        <strain evidence="2 3">YIM 90087</strain>
    </source>
</reference>
<keyword evidence="3" id="KW-1185">Reference proteome</keyword>
<dbReference type="Proteomes" id="UP000215005">
    <property type="component" value="Chromosome"/>
</dbReference>
<feature type="transmembrane region" description="Helical" evidence="1">
    <location>
        <begin position="329"/>
        <end position="351"/>
    </location>
</feature>
<gene>
    <name evidence="2" type="ORF">CDO52_04915</name>
</gene>
<dbReference type="KEGG" id="ngv:CDO52_04915"/>
<evidence type="ECO:0000313" key="3">
    <source>
        <dbReference type="Proteomes" id="UP000215005"/>
    </source>
</evidence>
<dbReference type="OrthoDB" id="8168962at2"/>
<feature type="transmembrane region" description="Helical" evidence="1">
    <location>
        <begin position="76"/>
        <end position="95"/>
    </location>
</feature>
<evidence type="ECO:0008006" key="4">
    <source>
        <dbReference type="Google" id="ProtNLM"/>
    </source>
</evidence>
<keyword evidence="1" id="KW-1133">Transmembrane helix</keyword>
<feature type="transmembrane region" description="Helical" evidence="1">
    <location>
        <begin position="290"/>
        <end position="317"/>
    </location>
</feature>
<dbReference type="EMBL" id="CP022753">
    <property type="protein sequence ID" value="ASU82214.1"/>
    <property type="molecule type" value="Genomic_DNA"/>
</dbReference>
<sequence length="445" mass="46702">MNPNLGLAVDLAHGIGGRDDLPLPLSHALTGAAVAVVVSFVAAGLLWRTPRRPGDTAGRPLPPRLQSALDGPVIRWGLRLLGLAAAVFAAVAAVLGRNDALNPVPGFVYVFLWVGLVPASLLFGPVWRLLNPLRTVHLLLARLTRTPPDRGLWRCPDWLGYWPAAAGLLAFTWLELVWPHSTDLASLRLWFAAYAAVQLLGALAFGNRWFDRADAFEVYSTLIGRLAPLGRRGDGRLVLRGPFSGLDGMKPVAGITATVSVMLGSTAFDSLASAPWWIGYTQTVPLPGLLTGTLGLVGMALLAAALLSGGALLAGVIGGRSRAGLPSAFAPSVIPVATGYLIAHYFSLFLFEGQRTLILASDPLGTGANLFGTAERGVEFSVVSPETIALVQVGAVVAGHVVGVVAAHDRAIRLFAARRAVLTQLPLLVLMVAYTVGGLALLFAT</sequence>
<keyword evidence="1" id="KW-0812">Transmembrane</keyword>
<feature type="transmembrane region" description="Helical" evidence="1">
    <location>
        <begin position="158"/>
        <end position="178"/>
    </location>
</feature>
<name>A0A223S267_9ACTN</name>
<protein>
    <recommendedName>
        <fullName evidence="4">Fenitrothion hydrolase</fullName>
    </recommendedName>
</protein>
<evidence type="ECO:0000313" key="2">
    <source>
        <dbReference type="EMBL" id="ASU82214.1"/>
    </source>
</evidence>
<accession>A0A223S267</accession>
<dbReference type="RefSeq" id="WP_017620321.1">
    <property type="nucleotide sequence ID" value="NZ_ANBG01000308.1"/>
</dbReference>
<evidence type="ECO:0000256" key="1">
    <source>
        <dbReference type="SAM" id="Phobius"/>
    </source>
</evidence>
<organism evidence="2 3">
    <name type="scientific">Nocardiopsis gilva YIM 90087</name>
    <dbReference type="NCBI Taxonomy" id="1235441"/>
    <lineage>
        <taxon>Bacteria</taxon>
        <taxon>Bacillati</taxon>
        <taxon>Actinomycetota</taxon>
        <taxon>Actinomycetes</taxon>
        <taxon>Streptosporangiales</taxon>
        <taxon>Nocardiopsidaceae</taxon>
        <taxon>Nocardiopsis</taxon>
    </lineage>
</organism>
<feature type="transmembrane region" description="Helical" evidence="1">
    <location>
        <begin position="420"/>
        <end position="444"/>
    </location>
</feature>